<feature type="binding site" evidence="9">
    <location>
        <position position="282"/>
    </location>
    <ligand>
        <name>Zn(2+)</name>
        <dbReference type="ChEBI" id="CHEBI:29105"/>
        <label>2</label>
        <note>catalytic</note>
    </ligand>
</feature>
<sequence>MAPKPLFNLITCILFLLILNPCLLFSNAQSNVDHYRSPLAFLKTLIGTREGHMAKNLSQLKKYLSLLGYMKMSNNSTKQAHLDNDLFDKNLEFALKKFQVFYKLKVNGILDEETVQNLIQPRCGVSDFVNLTESEFNKSSIPIIVNKYTFFPGQPKWPRINKVLTYSFPPGTRDDVMEPIRNATQQWASVAPFKFTYIKDYDKANIKISFQRLDHGDGSPFDGPGGILAHAFLPTDGRLHYDGDEKWANGPVPGNFDLQTIGLHELGHVLGLGHSNDGGAVMFPTIGSGVRKDLGKDDIDGMKALYQN</sequence>
<dbReference type="InterPro" id="IPR021190">
    <property type="entry name" value="Pept_M10A"/>
</dbReference>
<feature type="binding site" evidence="9">
    <location>
        <position position="223"/>
    </location>
    <ligand>
        <name>Ca(2+)</name>
        <dbReference type="ChEBI" id="CHEBI:29108"/>
        <label>3</label>
    </ligand>
</feature>
<feature type="binding site" evidence="9">
    <location>
        <position position="245"/>
    </location>
    <ligand>
        <name>Ca(2+)</name>
        <dbReference type="ChEBI" id="CHEBI:29108"/>
        <label>1</label>
    </ligand>
</feature>
<dbReference type="PANTHER" id="PTHR10201:SF213">
    <property type="entry name" value="METALLOENDOPROTEINASE 2-MMP-LIKE"/>
    <property type="match status" value="1"/>
</dbReference>
<comment type="caution">
    <text evidence="13">The sequence shown here is derived from an EMBL/GenBank/DDBJ whole genome shotgun (WGS) entry which is preliminary data.</text>
</comment>
<dbReference type="Pfam" id="PF01471">
    <property type="entry name" value="PG_binding_1"/>
    <property type="match status" value="1"/>
</dbReference>
<feature type="binding site" evidence="8">
    <location>
        <position position="264"/>
    </location>
    <ligand>
        <name>Zn(2+)</name>
        <dbReference type="ChEBI" id="CHEBI:29105"/>
        <label>2</label>
        <note>catalytic</note>
    </ligand>
</feature>
<evidence type="ECO:0000256" key="6">
    <source>
        <dbReference type="ARBA" id="ARBA00023049"/>
    </source>
</evidence>
<reference evidence="13 14" key="1">
    <citation type="submission" date="2024-12" db="EMBL/GenBank/DDBJ databases">
        <title>The unique morphological basis and parallel evolutionary history of personate flowers in Penstemon.</title>
        <authorList>
            <person name="Depatie T.H."/>
            <person name="Wessinger C.A."/>
        </authorList>
    </citation>
    <scope>NUCLEOTIDE SEQUENCE [LARGE SCALE GENOMIC DNA]</scope>
    <source>
        <strain evidence="13">WTNN_2</strain>
        <tissue evidence="13">Leaf</tissue>
    </source>
</reference>
<feature type="signal peptide" evidence="11">
    <location>
        <begin position="1"/>
        <end position="24"/>
    </location>
</feature>
<dbReference type="Proteomes" id="UP001634393">
    <property type="component" value="Unassembled WGS sequence"/>
</dbReference>
<dbReference type="InterPro" id="IPR036365">
    <property type="entry name" value="PGBD-like_sf"/>
</dbReference>
<feature type="binding site" evidence="9">
    <location>
        <position position="230"/>
    </location>
    <ligand>
        <name>Zn(2+)</name>
        <dbReference type="ChEBI" id="CHEBI:29105"/>
        <label>1</label>
    </ligand>
</feature>
<dbReference type="SUPFAM" id="SSF55486">
    <property type="entry name" value="Metalloproteases ('zincins'), catalytic domain"/>
    <property type="match status" value="1"/>
</dbReference>
<comment type="similarity">
    <text evidence="1">Belongs to the peptidase M10A family. Matrix metalloproteinases (MMPs) subfamily.</text>
</comment>
<feature type="chain" id="PRO_5044765675" description="Peptidase metallopeptidase domain-containing protein" evidence="11">
    <location>
        <begin position="25"/>
        <end position="308"/>
    </location>
</feature>
<dbReference type="CDD" id="cd04278">
    <property type="entry name" value="ZnMc_MMP"/>
    <property type="match status" value="1"/>
</dbReference>
<dbReference type="Pfam" id="PF00413">
    <property type="entry name" value="Peptidase_M10"/>
    <property type="match status" value="1"/>
</dbReference>
<dbReference type="InterPro" id="IPR033739">
    <property type="entry name" value="M10A_MMP"/>
</dbReference>
<organism evidence="13 14">
    <name type="scientific">Penstemon smallii</name>
    <dbReference type="NCBI Taxonomy" id="265156"/>
    <lineage>
        <taxon>Eukaryota</taxon>
        <taxon>Viridiplantae</taxon>
        <taxon>Streptophyta</taxon>
        <taxon>Embryophyta</taxon>
        <taxon>Tracheophyta</taxon>
        <taxon>Spermatophyta</taxon>
        <taxon>Magnoliopsida</taxon>
        <taxon>eudicotyledons</taxon>
        <taxon>Gunneridae</taxon>
        <taxon>Pentapetalae</taxon>
        <taxon>asterids</taxon>
        <taxon>lamiids</taxon>
        <taxon>Lamiales</taxon>
        <taxon>Plantaginaceae</taxon>
        <taxon>Cheloneae</taxon>
        <taxon>Penstemon</taxon>
    </lineage>
</organism>
<dbReference type="GO" id="GO:0046872">
    <property type="term" value="F:metal ion binding"/>
    <property type="evidence" value="ECO:0007669"/>
    <property type="project" value="UniProtKB-KW"/>
</dbReference>
<feature type="binding site" evidence="9">
    <location>
        <position position="242"/>
    </location>
    <ligand>
        <name>Ca(2+)</name>
        <dbReference type="ChEBI" id="CHEBI:29108"/>
        <label>3</label>
    </ligand>
</feature>
<evidence type="ECO:0000256" key="1">
    <source>
        <dbReference type="ARBA" id="ARBA00009614"/>
    </source>
</evidence>
<evidence type="ECO:0000313" key="14">
    <source>
        <dbReference type="Proteomes" id="UP001634393"/>
    </source>
</evidence>
<keyword evidence="5 8" id="KW-0862">Zinc</keyword>
<dbReference type="GO" id="GO:0006508">
    <property type="term" value="P:proteolysis"/>
    <property type="evidence" value="ECO:0007669"/>
    <property type="project" value="UniProtKB-KW"/>
</dbReference>
<evidence type="ECO:0000256" key="2">
    <source>
        <dbReference type="ARBA" id="ARBA00022670"/>
    </source>
</evidence>
<dbReference type="Gene3D" id="3.40.390.10">
    <property type="entry name" value="Collagenase (Catalytic Domain)"/>
    <property type="match status" value="1"/>
</dbReference>
<dbReference type="SUPFAM" id="SSF47090">
    <property type="entry name" value="PGBD-like"/>
    <property type="match status" value="1"/>
</dbReference>
<evidence type="ECO:0000256" key="8">
    <source>
        <dbReference type="PIRSR" id="PIRSR001191-2"/>
    </source>
</evidence>
<dbReference type="EMBL" id="JBJXBP010000001">
    <property type="protein sequence ID" value="KAL3850151.1"/>
    <property type="molecule type" value="Genomic_DNA"/>
</dbReference>
<feature type="binding site" evidence="9">
    <location>
        <position position="245"/>
    </location>
    <ligand>
        <name>Ca(2+)</name>
        <dbReference type="ChEBI" id="CHEBI:29108"/>
        <label>3</label>
    </ligand>
</feature>
<keyword evidence="14" id="KW-1185">Reference proteome</keyword>
<accession>A0ABD3UME6</accession>
<dbReference type="PIRSF" id="PIRSF001191">
    <property type="entry name" value="Peptidase_M10A_matrix"/>
    <property type="match status" value="1"/>
</dbReference>
<keyword evidence="4" id="KW-0378">Hydrolase</keyword>
<feature type="domain" description="Peptidase metallopeptidase" evidence="12">
    <location>
        <begin position="153"/>
        <end position="308"/>
    </location>
</feature>
<keyword evidence="3 8" id="KW-0479">Metal-binding</keyword>
<dbReference type="InterPro" id="IPR002477">
    <property type="entry name" value="Peptidoglycan-bd-like"/>
</dbReference>
<name>A0ABD3UME6_9LAMI</name>
<keyword evidence="9" id="KW-0106">Calcium</keyword>
<feature type="short sequence motif" description="Cysteine switch" evidence="10">
    <location>
        <begin position="121"/>
        <end position="145"/>
    </location>
</feature>
<proteinExistence type="inferred from homology"/>
<feature type="binding site" evidence="8">
    <location>
        <position position="274"/>
    </location>
    <ligand>
        <name>Zn(2+)</name>
        <dbReference type="ChEBI" id="CHEBI:29105"/>
        <label>2</label>
        <note>catalytic</note>
    </ligand>
</feature>
<feature type="active site" evidence="7">
    <location>
        <position position="265"/>
    </location>
</feature>
<comment type="cofactor">
    <cofactor evidence="9">
        <name>Ca(2+)</name>
        <dbReference type="ChEBI" id="CHEBI:29108"/>
    </cofactor>
    <text evidence="9">Can bind about 5 Ca(2+) ions per subunit.</text>
</comment>
<keyword evidence="6" id="KW-0482">Metalloprotease</keyword>
<feature type="binding site" evidence="9">
    <location>
        <position position="215"/>
    </location>
    <ligand>
        <name>Zn(2+)</name>
        <dbReference type="ChEBI" id="CHEBI:29105"/>
        <label>1</label>
    </ligand>
</feature>
<dbReference type="PANTHER" id="PTHR10201">
    <property type="entry name" value="MATRIX METALLOPROTEINASE"/>
    <property type="match status" value="1"/>
</dbReference>
<feature type="binding site" evidence="9">
    <location>
        <position position="222"/>
    </location>
    <ligand>
        <name>Ca(2+)</name>
        <dbReference type="ChEBI" id="CHEBI:29108"/>
        <label>3</label>
    </ligand>
</feature>
<feature type="binding site" evidence="9">
    <location>
        <position position="240"/>
    </location>
    <ligand>
        <name>Zn(2+)</name>
        <dbReference type="ChEBI" id="CHEBI:29105"/>
        <label>1</label>
    </ligand>
</feature>
<evidence type="ECO:0000256" key="5">
    <source>
        <dbReference type="ARBA" id="ARBA00022833"/>
    </source>
</evidence>
<dbReference type="InterPro" id="IPR001818">
    <property type="entry name" value="Pept_M10_metallopeptidase"/>
</dbReference>
<feature type="binding site" evidence="9">
    <location>
        <position position="217"/>
    </location>
    <ligand>
        <name>Zn(2+)</name>
        <dbReference type="ChEBI" id="CHEBI:29105"/>
        <label>1</label>
    </ligand>
</feature>
<protein>
    <recommendedName>
        <fullName evidence="12">Peptidase metallopeptidase domain-containing protein</fullName>
    </recommendedName>
</protein>
<dbReference type="InterPro" id="IPR024079">
    <property type="entry name" value="MetalloPept_cat_dom_sf"/>
</dbReference>
<evidence type="ECO:0000256" key="11">
    <source>
        <dbReference type="SAM" id="SignalP"/>
    </source>
</evidence>
<feature type="binding site" description="in inhibited form" evidence="9">
    <location>
        <position position="123"/>
    </location>
    <ligand>
        <name>Zn(2+)</name>
        <dbReference type="ChEBI" id="CHEBI:29105"/>
        <label>2</label>
        <note>catalytic</note>
    </ligand>
</feature>
<evidence type="ECO:0000256" key="10">
    <source>
        <dbReference type="PIRSR" id="PIRSR621190-5"/>
    </source>
</evidence>
<feature type="binding site" evidence="8">
    <location>
        <position position="268"/>
    </location>
    <ligand>
        <name>Zn(2+)</name>
        <dbReference type="ChEBI" id="CHEBI:29105"/>
        <label>2</label>
        <note>catalytic</note>
    </ligand>
</feature>
<keyword evidence="11" id="KW-0732">Signal</keyword>
<dbReference type="GO" id="GO:0004222">
    <property type="term" value="F:metalloendopeptidase activity"/>
    <property type="evidence" value="ECO:0007669"/>
    <property type="project" value="UniProtKB-ARBA"/>
</dbReference>
<evidence type="ECO:0000256" key="9">
    <source>
        <dbReference type="PIRSR" id="PIRSR621190-2"/>
    </source>
</evidence>
<comment type="cofactor">
    <cofactor evidence="9">
        <name>Zn(2+)</name>
        <dbReference type="ChEBI" id="CHEBI:29105"/>
    </cofactor>
    <text evidence="9">Binds 2 Zn(2+) ions per subunit.</text>
</comment>
<evidence type="ECO:0000313" key="13">
    <source>
        <dbReference type="EMBL" id="KAL3850151.1"/>
    </source>
</evidence>
<dbReference type="AlphaFoldDB" id="A0ABD3UME6"/>
<evidence type="ECO:0000259" key="12">
    <source>
        <dbReference type="SMART" id="SM00235"/>
    </source>
</evidence>
<dbReference type="InterPro" id="IPR006026">
    <property type="entry name" value="Peptidase_Metallo"/>
</dbReference>
<evidence type="ECO:0000256" key="7">
    <source>
        <dbReference type="PIRSR" id="PIRSR001191-1"/>
    </source>
</evidence>
<keyword evidence="2" id="KW-0645">Protease</keyword>
<dbReference type="PRINTS" id="PR00138">
    <property type="entry name" value="MATRIXIN"/>
</dbReference>
<evidence type="ECO:0000256" key="3">
    <source>
        <dbReference type="ARBA" id="ARBA00022723"/>
    </source>
</evidence>
<dbReference type="SMART" id="SM00235">
    <property type="entry name" value="ZnMc"/>
    <property type="match status" value="1"/>
</dbReference>
<evidence type="ECO:0000256" key="4">
    <source>
        <dbReference type="ARBA" id="ARBA00022801"/>
    </source>
</evidence>
<gene>
    <name evidence="13" type="ORF">ACJIZ3_012033</name>
</gene>